<accession>A0A0D7ADN5</accession>
<keyword evidence="1" id="KW-0812">Transmembrane</keyword>
<evidence type="ECO:0000256" key="1">
    <source>
        <dbReference type="SAM" id="Phobius"/>
    </source>
</evidence>
<protein>
    <submittedName>
        <fullName evidence="2">Uncharacterized protein</fullName>
    </submittedName>
</protein>
<gene>
    <name evidence="2" type="ORF">FISHEDRAFT_73084</name>
</gene>
<keyword evidence="1" id="KW-0472">Membrane</keyword>
<dbReference type="Proteomes" id="UP000054144">
    <property type="component" value="Unassembled WGS sequence"/>
</dbReference>
<dbReference type="AlphaFoldDB" id="A0A0D7ADN5"/>
<evidence type="ECO:0000313" key="2">
    <source>
        <dbReference type="EMBL" id="KIY48988.1"/>
    </source>
</evidence>
<sequence length="59" mass="6403">MHIQTSKSCKTRDLCSLCSILKPQTPSCGVAISLSTTIFLAILFLQIDKGSEIVDADEM</sequence>
<proteinExistence type="predicted"/>
<keyword evidence="3" id="KW-1185">Reference proteome</keyword>
<feature type="transmembrane region" description="Helical" evidence="1">
    <location>
        <begin position="28"/>
        <end position="47"/>
    </location>
</feature>
<reference evidence="2 3" key="1">
    <citation type="journal article" date="2015" name="Fungal Genet. Biol.">
        <title>Evolution of novel wood decay mechanisms in Agaricales revealed by the genome sequences of Fistulina hepatica and Cylindrobasidium torrendii.</title>
        <authorList>
            <person name="Floudas D."/>
            <person name="Held B.W."/>
            <person name="Riley R."/>
            <person name="Nagy L.G."/>
            <person name="Koehler G."/>
            <person name="Ransdell A.S."/>
            <person name="Younus H."/>
            <person name="Chow J."/>
            <person name="Chiniquy J."/>
            <person name="Lipzen A."/>
            <person name="Tritt A."/>
            <person name="Sun H."/>
            <person name="Haridas S."/>
            <person name="LaButti K."/>
            <person name="Ohm R.A."/>
            <person name="Kues U."/>
            <person name="Blanchette R.A."/>
            <person name="Grigoriev I.V."/>
            <person name="Minto R.E."/>
            <person name="Hibbett D.S."/>
        </authorList>
    </citation>
    <scope>NUCLEOTIDE SEQUENCE [LARGE SCALE GENOMIC DNA]</scope>
    <source>
        <strain evidence="2 3">ATCC 64428</strain>
    </source>
</reference>
<keyword evidence="1" id="KW-1133">Transmembrane helix</keyword>
<dbReference type="EMBL" id="KN881762">
    <property type="protein sequence ID" value="KIY48988.1"/>
    <property type="molecule type" value="Genomic_DNA"/>
</dbReference>
<name>A0A0D7ADN5_9AGAR</name>
<evidence type="ECO:0000313" key="3">
    <source>
        <dbReference type="Proteomes" id="UP000054144"/>
    </source>
</evidence>
<organism evidence="2 3">
    <name type="scientific">Fistulina hepatica ATCC 64428</name>
    <dbReference type="NCBI Taxonomy" id="1128425"/>
    <lineage>
        <taxon>Eukaryota</taxon>
        <taxon>Fungi</taxon>
        <taxon>Dikarya</taxon>
        <taxon>Basidiomycota</taxon>
        <taxon>Agaricomycotina</taxon>
        <taxon>Agaricomycetes</taxon>
        <taxon>Agaricomycetidae</taxon>
        <taxon>Agaricales</taxon>
        <taxon>Fistulinaceae</taxon>
        <taxon>Fistulina</taxon>
    </lineage>
</organism>